<dbReference type="InterPro" id="IPR038765">
    <property type="entry name" value="Papain-like_cys_pep_sf"/>
</dbReference>
<protein>
    <recommendedName>
        <fullName evidence="3">Enoyl-CoA hydratase</fullName>
    </recommendedName>
</protein>
<name>A0ABW0NG84_9BURK</name>
<keyword evidence="2" id="KW-1185">Reference proteome</keyword>
<reference evidence="2" key="1">
    <citation type="journal article" date="2019" name="Int. J. Syst. Evol. Microbiol.">
        <title>The Global Catalogue of Microorganisms (GCM) 10K type strain sequencing project: providing services to taxonomists for standard genome sequencing and annotation.</title>
        <authorList>
            <consortium name="The Broad Institute Genomics Platform"/>
            <consortium name="The Broad Institute Genome Sequencing Center for Infectious Disease"/>
            <person name="Wu L."/>
            <person name="Ma J."/>
        </authorList>
    </citation>
    <scope>NUCLEOTIDE SEQUENCE [LARGE SCALE GENOMIC DNA]</scope>
    <source>
        <strain evidence="2">CCUG 57401</strain>
    </source>
</reference>
<comment type="caution">
    <text evidence="1">The sequence shown here is derived from an EMBL/GenBank/DDBJ whole genome shotgun (WGS) entry which is preliminary data.</text>
</comment>
<evidence type="ECO:0008006" key="3">
    <source>
        <dbReference type="Google" id="ProtNLM"/>
    </source>
</evidence>
<dbReference type="RefSeq" id="WP_376850189.1">
    <property type="nucleotide sequence ID" value="NZ_JBHSMF010000006.1"/>
</dbReference>
<dbReference type="Gene3D" id="3.90.1720.10">
    <property type="entry name" value="endopeptidase domain like (from Nostoc punctiforme)"/>
    <property type="match status" value="1"/>
</dbReference>
<evidence type="ECO:0000313" key="1">
    <source>
        <dbReference type="EMBL" id="MFC5498128.1"/>
    </source>
</evidence>
<gene>
    <name evidence="1" type="ORF">ACFPOE_11330</name>
</gene>
<proteinExistence type="predicted"/>
<organism evidence="1 2">
    <name type="scientific">Caenimonas terrae</name>
    <dbReference type="NCBI Taxonomy" id="696074"/>
    <lineage>
        <taxon>Bacteria</taxon>
        <taxon>Pseudomonadati</taxon>
        <taxon>Pseudomonadota</taxon>
        <taxon>Betaproteobacteria</taxon>
        <taxon>Burkholderiales</taxon>
        <taxon>Comamonadaceae</taxon>
        <taxon>Caenimonas</taxon>
    </lineage>
</organism>
<evidence type="ECO:0000313" key="2">
    <source>
        <dbReference type="Proteomes" id="UP001596037"/>
    </source>
</evidence>
<dbReference type="EMBL" id="JBHSMF010000006">
    <property type="protein sequence ID" value="MFC5498128.1"/>
    <property type="molecule type" value="Genomic_DNA"/>
</dbReference>
<dbReference type="Proteomes" id="UP001596037">
    <property type="component" value="Unassembled WGS sequence"/>
</dbReference>
<accession>A0ABW0NG84</accession>
<dbReference type="SUPFAM" id="SSF54001">
    <property type="entry name" value="Cysteine proteinases"/>
    <property type="match status" value="1"/>
</dbReference>
<sequence length="135" mass="15415">MVRLALYRGPAPTRLRQVAHRLICWRTRGPYSHVELIDADGWGWSSSWLDGGVRRKAIDFGNGHWDLRTIDRDLETAVKWFEDHKGEPYGVMGLLTWLLPFRVGDSRRPFCSEAVALAIGMPNAWQVSPNDLPTE</sequence>